<feature type="transmembrane region" description="Helical" evidence="1">
    <location>
        <begin position="31"/>
        <end position="51"/>
    </location>
</feature>
<sequence length="54" mass="5995">MNHNHKTRIKPMADEIAALDKLLSKKPTYGFAPFLIGAICAGVVFMAYSYISHL</sequence>
<dbReference type="RefSeq" id="WP_166591281.1">
    <property type="nucleotide sequence ID" value="NZ_CP130043.1"/>
</dbReference>
<protein>
    <submittedName>
        <fullName evidence="2">Uncharacterized protein</fullName>
    </submittedName>
</protein>
<dbReference type="Proteomes" id="UP000526003">
    <property type="component" value="Unassembled WGS sequence"/>
</dbReference>
<keyword evidence="1" id="KW-1133">Transmembrane helix</keyword>
<organism evidence="2 3">
    <name type="scientific">Pseudomonas kielensis</name>
    <dbReference type="NCBI Taxonomy" id="2762577"/>
    <lineage>
        <taxon>Bacteria</taxon>
        <taxon>Pseudomonadati</taxon>
        <taxon>Pseudomonadota</taxon>
        <taxon>Gammaproteobacteria</taxon>
        <taxon>Pseudomonadales</taxon>
        <taxon>Pseudomonadaceae</taxon>
        <taxon>Pseudomonas</taxon>
    </lineage>
</organism>
<dbReference type="AlphaFoldDB" id="A0A7X1GBJ0"/>
<evidence type="ECO:0000256" key="1">
    <source>
        <dbReference type="SAM" id="Phobius"/>
    </source>
</evidence>
<dbReference type="EMBL" id="JACMYG010000004">
    <property type="protein sequence ID" value="MBC2689369.1"/>
    <property type="molecule type" value="Genomic_DNA"/>
</dbReference>
<name>A0A7X1GBJ0_9PSED</name>
<keyword evidence="1" id="KW-0472">Membrane</keyword>
<accession>A0A7X1GBJ0</accession>
<gene>
    <name evidence="2" type="ORF">H7995_06085</name>
</gene>
<keyword evidence="3" id="KW-1185">Reference proteome</keyword>
<keyword evidence="1" id="KW-0812">Transmembrane</keyword>
<reference evidence="2 3" key="1">
    <citation type="submission" date="2020-08" db="EMBL/GenBank/DDBJ databases">
        <title>Pseudomonas sp. nov.</title>
        <authorList>
            <person name="Gieschler S."/>
            <person name="Fiedler G."/>
            <person name="Brinks E."/>
            <person name="Boehnlein C."/>
            <person name="Franz C.M.A.P."/>
            <person name="Kabisch J."/>
        </authorList>
    </citation>
    <scope>NUCLEOTIDE SEQUENCE [LARGE SCALE GENOMIC DNA]</scope>
    <source>
        <strain evidence="2 3">MBT-1</strain>
    </source>
</reference>
<comment type="caution">
    <text evidence="2">The sequence shown here is derived from an EMBL/GenBank/DDBJ whole genome shotgun (WGS) entry which is preliminary data.</text>
</comment>
<evidence type="ECO:0000313" key="2">
    <source>
        <dbReference type="EMBL" id="MBC2689369.1"/>
    </source>
</evidence>
<evidence type="ECO:0000313" key="3">
    <source>
        <dbReference type="Proteomes" id="UP000526003"/>
    </source>
</evidence>
<proteinExistence type="predicted"/>